<keyword evidence="5" id="KW-0732">Signal</keyword>
<dbReference type="PROSITE" id="PS52016">
    <property type="entry name" value="TONB_DEPENDENT_REC_3"/>
    <property type="match status" value="1"/>
</dbReference>
<evidence type="ECO:0000256" key="7">
    <source>
        <dbReference type="ARBA" id="ARBA00023136"/>
    </source>
</evidence>
<dbReference type="PANTHER" id="PTHR30069">
    <property type="entry name" value="TONB-DEPENDENT OUTER MEMBRANE RECEPTOR"/>
    <property type="match status" value="1"/>
</dbReference>
<dbReference type="PANTHER" id="PTHR30069:SF29">
    <property type="entry name" value="HEMOGLOBIN AND HEMOGLOBIN-HAPTOGLOBIN-BINDING PROTEIN 1-RELATED"/>
    <property type="match status" value="1"/>
</dbReference>
<evidence type="ECO:0000256" key="8">
    <source>
        <dbReference type="ARBA" id="ARBA00023170"/>
    </source>
</evidence>
<dbReference type="GO" id="GO:0009279">
    <property type="term" value="C:cell outer membrane"/>
    <property type="evidence" value="ECO:0007669"/>
    <property type="project" value="UniProtKB-SubCell"/>
</dbReference>
<dbReference type="InterPro" id="IPR036942">
    <property type="entry name" value="Beta-barrel_TonB_sf"/>
</dbReference>
<comment type="subcellular location">
    <subcellularLocation>
        <location evidence="1 10">Cell outer membrane</location>
        <topology evidence="1 10">Multi-pass membrane protein</topology>
    </subcellularLocation>
</comment>
<evidence type="ECO:0000313" key="16">
    <source>
        <dbReference type="Proteomes" id="UP000264217"/>
    </source>
</evidence>
<evidence type="ECO:0000259" key="14">
    <source>
        <dbReference type="Pfam" id="PF07715"/>
    </source>
</evidence>
<keyword evidence="2 10" id="KW-0813">Transport</keyword>
<dbReference type="AlphaFoldDB" id="A0A372NNE3"/>
<keyword evidence="3 10" id="KW-1134">Transmembrane beta strand</keyword>
<feature type="transmembrane region" description="Helical" evidence="12">
    <location>
        <begin position="41"/>
        <end position="61"/>
    </location>
</feature>
<sequence>MCQHLPVPWLLQQQAIIFLRSLYLIKTFIKMIKLYQKATKSLFKLSALLTAFMVCFATPSFSAEAQDMKTERISINAQNQSIRNIFKLIEQKTAFIISYNATNFDADKQVSISANNEPVVNVIKTLIKGYKGNISQVDEQHILLQIEKQPEAKVKSADHHNDIRISGTVTDERGEALIGVSVGIKGTANGTTTDAGGKFSLNANPNDVLVFQYIGFEKQEIPVKGQESFSIVLKANTQSLKEVVVIGYGTQRRATLTGAVTSVNLDKVTSRSMRSMEEALQGKAAGVVVNNNGGDPSASPKVSIRGLGGINGESPLYVIDGAVYYPGTPVINPNDVESVSVLKDASAAIYGSRASGGVILITTKKGVKGKMQITADVKHGFENAWRKLQALNAKEYADVYNAATDAAGKPRIPAFDATAYPDGQITRTNWVDEIFRTGQTQEYNVNLNGGNDRSTYFMSFNYRKGDGILLNTFGERYAYRINSEHQVNNWLKLGENLSYTYSNSRGTNTFSGYTGAIQAAIFYPPSVTVRTPEGAYSGLPIAYAGSYGDVVNPVANLERINSYSPTNTIIANPYLEATLIKGLKFRSNYSITKSFGYFKSFSPKVPEVGKPSLTNSLSESSSQDTRFLAEQLLTYTTSLGKHNINAVAGYTYQKNTQQGVSAYMAGFNNENPLFQYFENGTDINSKAVGDYRGSDALTSWLGRVNYDYDGKYLLSLTGRRDATSLVAAQNKAENFYAVSGGWVISREKFMESVNWLSNLKLRGSYGLIGNLATVNRYAVRPLLATGGFYLGSDPALGTGYYSFDRPNLNLKWAKSRQTDIGLDLGFLNERLTVSADYFIKDTEDMLMSIPAGMGIGSITVNGGKVRDKGVEATITYNSARDKDFRYSFSGNLSKLNNKVLSLPNGAKTVGSSPSVRGLLSPIRTEVGQPLYSFYSIKTNGLFQSQAEVDSYKNAAGNLIQPNAKPGDIRFVDYNNDGKIDNDDRQFVGSAFPDFTYGLTMNFEYKNFDLNIFLQGVQGNRLYNALRYTSLNAGGLGQNYNLLKDVLKAWTPTNTNTDIPRVSASDANGNFGTNSDFYIEKGSYLRVKNVTLGYTFSPKLLTRAGINNLRLYATSNNLFTFTKYTGFDPETGFDNYGMDVGKYPQSRSFIFGLSISL</sequence>
<dbReference type="InterPro" id="IPR039426">
    <property type="entry name" value="TonB-dep_rcpt-like"/>
</dbReference>
<dbReference type="InterPro" id="IPR008969">
    <property type="entry name" value="CarboxyPept-like_regulatory"/>
</dbReference>
<dbReference type="NCBIfam" id="TIGR04056">
    <property type="entry name" value="OMP_RagA_SusC"/>
    <property type="match status" value="1"/>
</dbReference>
<evidence type="ECO:0000256" key="3">
    <source>
        <dbReference type="ARBA" id="ARBA00022452"/>
    </source>
</evidence>
<organism evidence="15 16">
    <name type="scientific">Mucilaginibacter conchicola</name>
    <dbReference type="NCBI Taxonomy" id="2303333"/>
    <lineage>
        <taxon>Bacteria</taxon>
        <taxon>Pseudomonadati</taxon>
        <taxon>Bacteroidota</taxon>
        <taxon>Sphingobacteriia</taxon>
        <taxon>Sphingobacteriales</taxon>
        <taxon>Sphingobacteriaceae</taxon>
        <taxon>Mucilaginibacter</taxon>
    </lineage>
</organism>
<dbReference type="Gene3D" id="2.170.130.10">
    <property type="entry name" value="TonB-dependent receptor, plug domain"/>
    <property type="match status" value="1"/>
</dbReference>
<dbReference type="InterPro" id="IPR023996">
    <property type="entry name" value="TonB-dep_OMP_SusC/RagA"/>
</dbReference>
<evidence type="ECO:0000256" key="10">
    <source>
        <dbReference type="PROSITE-ProRule" id="PRU01360"/>
    </source>
</evidence>
<evidence type="ECO:0000313" key="15">
    <source>
        <dbReference type="EMBL" id="RFZ90459.1"/>
    </source>
</evidence>
<feature type="domain" description="TonB-dependent receptor plug" evidence="14">
    <location>
        <begin position="255"/>
        <end position="358"/>
    </location>
</feature>
<dbReference type="GO" id="GO:0044718">
    <property type="term" value="P:siderophore transmembrane transport"/>
    <property type="evidence" value="ECO:0007669"/>
    <property type="project" value="TreeGrafter"/>
</dbReference>
<proteinExistence type="inferred from homology"/>
<accession>A0A372NNE3</accession>
<comment type="caution">
    <text evidence="15">The sequence shown here is derived from an EMBL/GenBank/DDBJ whole genome shotgun (WGS) entry which is preliminary data.</text>
</comment>
<protein>
    <submittedName>
        <fullName evidence="15">TonB-dependent receptor</fullName>
    </submittedName>
</protein>
<dbReference type="InterPro" id="IPR023997">
    <property type="entry name" value="TonB-dep_OMP_SusC/RagA_CS"/>
</dbReference>
<reference evidence="15 16" key="1">
    <citation type="submission" date="2018-08" db="EMBL/GenBank/DDBJ databases">
        <title>Mucilaginibacter sp. MYSH2.</title>
        <authorList>
            <person name="Seo T."/>
        </authorList>
    </citation>
    <scope>NUCLEOTIDE SEQUENCE [LARGE SCALE GENOMIC DNA]</scope>
    <source>
        <strain evidence="15 16">MYSH2</strain>
    </source>
</reference>
<dbReference type="EMBL" id="QWDC01000004">
    <property type="protein sequence ID" value="RFZ90459.1"/>
    <property type="molecule type" value="Genomic_DNA"/>
</dbReference>
<keyword evidence="7 10" id="KW-0472">Membrane</keyword>
<keyword evidence="6 11" id="KW-0798">TonB box</keyword>
<dbReference type="InterPro" id="IPR000531">
    <property type="entry name" value="Beta-barrel_TonB"/>
</dbReference>
<evidence type="ECO:0000256" key="1">
    <source>
        <dbReference type="ARBA" id="ARBA00004571"/>
    </source>
</evidence>
<dbReference type="Gene3D" id="2.40.170.20">
    <property type="entry name" value="TonB-dependent receptor, beta-barrel domain"/>
    <property type="match status" value="1"/>
</dbReference>
<feature type="domain" description="TonB-dependent receptor-like beta-barrel" evidence="13">
    <location>
        <begin position="604"/>
        <end position="1108"/>
    </location>
</feature>
<keyword evidence="12" id="KW-1133">Transmembrane helix</keyword>
<feature type="transmembrane region" description="Helical" evidence="12">
    <location>
        <begin position="12"/>
        <end position="29"/>
    </location>
</feature>
<evidence type="ECO:0000259" key="13">
    <source>
        <dbReference type="Pfam" id="PF00593"/>
    </source>
</evidence>
<evidence type="ECO:0000256" key="9">
    <source>
        <dbReference type="ARBA" id="ARBA00023237"/>
    </source>
</evidence>
<evidence type="ECO:0000256" key="11">
    <source>
        <dbReference type="RuleBase" id="RU003357"/>
    </source>
</evidence>
<dbReference type="NCBIfam" id="TIGR04057">
    <property type="entry name" value="SusC_RagA_signa"/>
    <property type="match status" value="1"/>
</dbReference>
<dbReference type="SUPFAM" id="SSF56935">
    <property type="entry name" value="Porins"/>
    <property type="match status" value="1"/>
</dbReference>
<dbReference type="InterPro" id="IPR012910">
    <property type="entry name" value="Plug_dom"/>
</dbReference>
<dbReference type="InterPro" id="IPR037066">
    <property type="entry name" value="Plug_dom_sf"/>
</dbReference>
<evidence type="ECO:0000256" key="6">
    <source>
        <dbReference type="ARBA" id="ARBA00023077"/>
    </source>
</evidence>
<keyword evidence="9 10" id="KW-0998">Cell outer membrane</keyword>
<keyword evidence="8 15" id="KW-0675">Receptor</keyword>
<name>A0A372NNE3_9SPHI</name>
<evidence type="ECO:0000256" key="2">
    <source>
        <dbReference type="ARBA" id="ARBA00022448"/>
    </source>
</evidence>
<dbReference type="Pfam" id="PF07715">
    <property type="entry name" value="Plug"/>
    <property type="match status" value="1"/>
</dbReference>
<evidence type="ECO:0000256" key="5">
    <source>
        <dbReference type="ARBA" id="ARBA00022729"/>
    </source>
</evidence>
<dbReference type="Gene3D" id="2.60.40.1120">
    <property type="entry name" value="Carboxypeptidase-like, regulatory domain"/>
    <property type="match status" value="1"/>
</dbReference>
<dbReference type="Proteomes" id="UP000264217">
    <property type="component" value="Unassembled WGS sequence"/>
</dbReference>
<dbReference type="SUPFAM" id="SSF49464">
    <property type="entry name" value="Carboxypeptidase regulatory domain-like"/>
    <property type="match status" value="1"/>
</dbReference>
<dbReference type="Pfam" id="PF00593">
    <property type="entry name" value="TonB_dep_Rec_b-barrel"/>
    <property type="match status" value="1"/>
</dbReference>
<dbReference type="GO" id="GO:0015344">
    <property type="term" value="F:siderophore uptake transmembrane transporter activity"/>
    <property type="evidence" value="ECO:0007669"/>
    <property type="project" value="TreeGrafter"/>
</dbReference>
<gene>
    <name evidence="15" type="ORF">D0C36_21980</name>
</gene>
<comment type="similarity">
    <text evidence="10 11">Belongs to the TonB-dependent receptor family.</text>
</comment>
<keyword evidence="4 10" id="KW-0812">Transmembrane</keyword>
<evidence type="ECO:0000256" key="4">
    <source>
        <dbReference type="ARBA" id="ARBA00022692"/>
    </source>
</evidence>
<keyword evidence="16" id="KW-1185">Reference proteome</keyword>
<evidence type="ECO:0000256" key="12">
    <source>
        <dbReference type="SAM" id="Phobius"/>
    </source>
</evidence>
<dbReference type="FunFam" id="2.60.40.1120:FF:000003">
    <property type="entry name" value="Outer membrane protein Omp121"/>
    <property type="match status" value="1"/>
</dbReference>
<dbReference type="Pfam" id="PF13715">
    <property type="entry name" value="CarbopepD_reg_2"/>
    <property type="match status" value="1"/>
</dbReference>